<comment type="pathway">
    <text evidence="2">Carbohydrate metabolism; galactose metabolism.</text>
</comment>
<evidence type="ECO:0000256" key="2">
    <source>
        <dbReference type="ARBA" id="ARBA00004947"/>
    </source>
</evidence>
<dbReference type="GO" id="GO:0003978">
    <property type="term" value="F:UDP-glucose 4-epimerase activity"/>
    <property type="evidence" value="ECO:0007669"/>
    <property type="project" value="TreeGrafter"/>
</dbReference>
<gene>
    <name evidence="5" type="ORF">NCGR_LOCUS61077</name>
</gene>
<dbReference type="OrthoDB" id="1658637at2759"/>
<sequence length="105" mass="11720">MTASSGSAKCLGKQASKKIHLVFVGRRLGDAEIVYAATAKAEKELKWKFNMASLDPNENNMKSCRAKYGAEEMCTDMWNWASKNPYGYARSPYKSNIITHPSIPQ</sequence>
<protein>
    <submittedName>
        <fullName evidence="5">Uncharacterized protein</fullName>
    </submittedName>
</protein>
<dbReference type="PANTHER" id="PTHR43725">
    <property type="entry name" value="UDP-GLUCOSE 4-EPIMERASE"/>
    <property type="match status" value="1"/>
</dbReference>
<proteinExistence type="predicted"/>
<dbReference type="GO" id="GO:0005829">
    <property type="term" value="C:cytosol"/>
    <property type="evidence" value="ECO:0007669"/>
    <property type="project" value="TreeGrafter"/>
</dbReference>
<evidence type="ECO:0000313" key="5">
    <source>
        <dbReference type="EMBL" id="CAD6336979.1"/>
    </source>
</evidence>
<organism evidence="5 6">
    <name type="scientific">Miscanthus lutarioriparius</name>
    <dbReference type="NCBI Taxonomy" id="422564"/>
    <lineage>
        <taxon>Eukaryota</taxon>
        <taxon>Viridiplantae</taxon>
        <taxon>Streptophyta</taxon>
        <taxon>Embryophyta</taxon>
        <taxon>Tracheophyta</taxon>
        <taxon>Spermatophyta</taxon>
        <taxon>Magnoliopsida</taxon>
        <taxon>Liliopsida</taxon>
        <taxon>Poales</taxon>
        <taxon>Poaceae</taxon>
        <taxon>PACMAD clade</taxon>
        <taxon>Panicoideae</taxon>
        <taxon>Andropogonodae</taxon>
        <taxon>Andropogoneae</taxon>
        <taxon>Saccharinae</taxon>
        <taxon>Miscanthus</taxon>
    </lineage>
</organism>
<dbReference type="EMBL" id="CAJGYO010000018">
    <property type="protein sequence ID" value="CAD6336979.1"/>
    <property type="molecule type" value="Genomic_DNA"/>
</dbReference>
<dbReference type="Gene3D" id="3.90.25.10">
    <property type="entry name" value="UDP-galactose 4-epimerase, domain 1"/>
    <property type="match status" value="1"/>
</dbReference>
<comment type="caution">
    <text evidence="5">The sequence shown here is derived from an EMBL/GenBank/DDBJ whole genome shotgun (WGS) entry which is preliminary data.</text>
</comment>
<dbReference type="AlphaFoldDB" id="A0A811S607"/>
<keyword evidence="4" id="KW-0413">Isomerase</keyword>
<name>A0A811S607_9POAL</name>
<evidence type="ECO:0000256" key="3">
    <source>
        <dbReference type="ARBA" id="ARBA00023027"/>
    </source>
</evidence>
<keyword evidence="6" id="KW-1185">Reference proteome</keyword>
<accession>A0A811S607</accession>
<reference evidence="5" key="1">
    <citation type="submission" date="2020-10" db="EMBL/GenBank/DDBJ databases">
        <authorList>
            <person name="Han B."/>
            <person name="Lu T."/>
            <person name="Zhao Q."/>
            <person name="Huang X."/>
            <person name="Zhao Y."/>
        </authorList>
    </citation>
    <scope>NUCLEOTIDE SEQUENCE</scope>
</reference>
<evidence type="ECO:0000256" key="4">
    <source>
        <dbReference type="ARBA" id="ARBA00023235"/>
    </source>
</evidence>
<dbReference type="GO" id="GO:0005996">
    <property type="term" value="P:monosaccharide metabolic process"/>
    <property type="evidence" value="ECO:0007669"/>
    <property type="project" value="TreeGrafter"/>
</dbReference>
<dbReference type="PANTHER" id="PTHR43725:SF47">
    <property type="entry name" value="UDP-GLUCOSE 4-EPIMERASE"/>
    <property type="match status" value="1"/>
</dbReference>
<comment type="cofactor">
    <cofactor evidence="1">
        <name>NAD(+)</name>
        <dbReference type="ChEBI" id="CHEBI:57540"/>
    </cofactor>
</comment>
<keyword evidence="3" id="KW-0520">NAD</keyword>
<evidence type="ECO:0000256" key="1">
    <source>
        <dbReference type="ARBA" id="ARBA00001911"/>
    </source>
</evidence>
<dbReference type="Proteomes" id="UP000604825">
    <property type="component" value="Unassembled WGS sequence"/>
</dbReference>
<evidence type="ECO:0000313" key="6">
    <source>
        <dbReference type="Proteomes" id="UP000604825"/>
    </source>
</evidence>